<dbReference type="Proteomes" id="UP000325313">
    <property type="component" value="Unassembled WGS sequence"/>
</dbReference>
<dbReference type="EMBL" id="VDEP01000448">
    <property type="protein sequence ID" value="KAA1078691.1"/>
    <property type="molecule type" value="Genomic_DNA"/>
</dbReference>
<evidence type="ECO:0000256" key="1">
    <source>
        <dbReference type="SAM" id="MobiDB-lite"/>
    </source>
</evidence>
<name>A0A5B0MPA8_PUCGR</name>
<comment type="caution">
    <text evidence="2">The sequence shown here is derived from an EMBL/GenBank/DDBJ whole genome shotgun (WGS) entry which is preliminary data.</text>
</comment>
<reference evidence="2 3" key="1">
    <citation type="submission" date="2019-05" db="EMBL/GenBank/DDBJ databases">
        <title>Emergence of the Ug99 lineage of the wheat stem rust pathogen through somatic hybridization.</title>
        <authorList>
            <person name="Li F."/>
            <person name="Upadhyaya N.M."/>
            <person name="Sperschneider J."/>
            <person name="Matny O."/>
            <person name="Nguyen-Phuc H."/>
            <person name="Mago R."/>
            <person name="Raley C."/>
            <person name="Miller M.E."/>
            <person name="Silverstein K.A.T."/>
            <person name="Henningsen E."/>
            <person name="Hirsch C.D."/>
            <person name="Visser B."/>
            <person name="Pretorius Z.A."/>
            <person name="Steffenson B.J."/>
            <person name="Schwessinger B."/>
            <person name="Dodds P.N."/>
            <person name="Figueroa M."/>
        </authorList>
    </citation>
    <scope>NUCLEOTIDE SEQUENCE [LARGE SCALE GENOMIC DNA]</scope>
    <source>
        <strain evidence="2 3">Ug99</strain>
    </source>
</reference>
<evidence type="ECO:0000313" key="3">
    <source>
        <dbReference type="Proteomes" id="UP000325313"/>
    </source>
</evidence>
<protein>
    <submittedName>
        <fullName evidence="2">Uncharacterized protein</fullName>
    </submittedName>
</protein>
<dbReference type="AlphaFoldDB" id="A0A5B0MPA8"/>
<evidence type="ECO:0000313" key="2">
    <source>
        <dbReference type="EMBL" id="KAA1078691.1"/>
    </source>
</evidence>
<sequence length="336" mass="37667">MKTSVLLRLFPEVTHTTSCSGIAFPTHKLAAYKSLKEGFLTLFFLLSEFFVTGYFSPFSVLVVKSNHLWSALSSELKKEVTKELAHTKKLKKTKDGRNIIPELDILMEYVELALIIIDFDQDEPQPSSTEATKKKVKIQDPTKTEDLKETIKQFNNSLEYQARAAPPHLNRPSSPAFFAPTTRHLVEIRRNQPDRLKDAIDRDRSIESSQHRSGNILAPPLEAQSLGAIRGWNDFIVASQAKAANQPGPDNYASVPTWYCGKLLTSLKGGDLPHLYVQLLLFTHPELVEYIILHILRSHPSQLFQIHESSVQLDEGDSSPSPVVLSGSPFPSNIQV</sequence>
<feature type="region of interest" description="Disordered" evidence="1">
    <location>
        <begin position="314"/>
        <end position="336"/>
    </location>
</feature>
<gene>
    <name evidence="2" type="ORF">PGTUg99_015862</name>
</gene>
<feature type="compositionally biased region" description="Low complexity" evidence="1">
    <location>
        <begin position="318"/>
        <end position="336"/>
    </location>
</feature>
<accession>A0A5B0MPA8</accession>
<organism evidence="2 3">
    <name type="scientific">Puccinia graminis f. sp. tritici</name>
    <dbReference type="NCBI Taxonomy" id="56615"/>
    <lineage>
        <taxon>Eukaryota</taxon>
        <taxon>Fungi</taxon>
        <taxon>Dikarya</taxon>
        <taxon>Basidiomycota</taxon>
        <taxon>Pucciniomycotina</taxon>
        <taxon>Pucciniomycetes</taxon>
        <taxon>Pucciniales</taxon>
        <taxon>Pucciniaceae</taxon>
        <taxon>Puccinia</taxon>
    </lineage>
</organism>
<proteinExistence type="predicted"/>